<dbReference type="Pfam" id="PF07729">
    <property type="entry name" value="FCD"/>
    <property type="match status" value="1"/>
</dbReference>
<dbReference type="PROSITE" id="PS50949">
    <property type="entry name" value="HTH_GNTR"/>
    <property type="match status" value="1"/>
</dbReference>
<dbReference type="InterPro" id="IPR036388">
    <property type="entry name" value="WH-like_DNA-bd_sf"/>
</dbReference>
<name>A0A2S0MQJ0_9RHOB</name>
<feature type="domain" description="HTH gntR-type" evidence="4">
    <location>
        <begin position="2"/>
        <end position="70"/>
    </location>
</feature>
<dbReference type="AlphaFoldDB" id="A0A2S0MQJ0"/>
<protein>
    <submittedName>
        <fullName evidence="5">FadR family transcriptional regulator</fullName>
    </submittedName>
</protein>
<dbReference type="SUPFAM" id="SSF48008">
    <property type="entry name" value="GntR ligand-binding domain-like"/>
    <property type="match status" value="1"/>
</dbReference>
<sequence length="234" mass="25800">MRMSRSEALRRLQGYLAEAGLAPGDRLPSERRMAGLIGCSRETLRAALDALEAQGRIWRHVGQGTFVGRAPPGEVARDTILIDATTPRDLMDARRMLEPQVARAAAECRETRDVALLRQRVQDGRKARDRAACERADDAFHQAIAHVTRNPVLIALLRHFSSARCRGVWQREWEHTYASVGVDEFRHLHSDQHAGIVDAIARGDGIAAQTAMASHLDTIARAMAGKGNAGRFTP</sequence>
<accession>A0A2S0MQJ0</accession>
<dbReference type="InterPro" id="IPR036390">
    <property type="entry name" value="WH_DNA-bd_sf"/>
</dbReference>
<evidence type="ECO:0000259" key="4">
    <source>
        <dbReference type="PROSITE" id="PS50949"/>
    </source>
</evidence>
<reference evidence="6" key="1">
    <citation type="submission" date="2018-03" db="EMBL/GenBank/DDBJ databases">
        <title>Genomic analysis of the strain SH-1 isolated from shrimp intestine.</title>
        <authorList>
            <person name="Kim Y.-S."/>
            <person name="Kim S.-E."/>
            <person name="Kim K.-H."/>
        </authorList>
    </citation>
    <scope>NUCLEOTIDE SEQUENCE [LARGE SCALE GENOMIC DNA]</scope>
    <source>
        <strain evidence="6">SH-1</strain>
    </source>
</reference>
<evidence type="ECO:0000256" key="3">
    <source>
        <dbReference type="ARBA" id="ARBA00023163"/>
    </source>
</evidence>
<dbReference type="KEGG" id="thas:C6Y53_10885"/>
<dbReference type="GO" id="GO:0003700">
    <property type="term" value="F:DNA-binding transcription factor activity"/>
    <property type="evidence" value="ECO:0007669"/>
    <property type="project" value="InterPro"/>
</dbReference>
<dbReference type="PANTHER" id="PTHR43537">
    <property type="entry name" value="TRANSCRIPTIONAL REGULATOR, GNTR FAMILY"/>
    <property type="match status" value="1"/>
</dbReference>
<dbReference type="InterPro" id="IPR008920">
    <property type="entry name" value="TF_FadR/GntR_C"/>
</dbReference>
<dbReference type="EMBL" id="CP027665">
    <property type="protein sequence ID" value="AVO38160.1"/>
    <property type="molecule type" value="Genomic_DNA"/>
</dbReference>
<evidence type="ECO:0000313" key="5">
    <source>
        <dbReference type="EMBL" id="AVO38160.1"/>
    </source>
</evidence>
<keyword evidence="6" id="KW-1185">Reference proteome</keyword>
<dbReference type="GO" id="GO:0003677">
    <property type="term" value="F:DNA binding"/>
    <property type="evidence" value="ECO:0007669"/>
    <property type="project" value="UniProtKB-KW"/>
</dbReference>
<dbReference type="SMART" id="SM00895">
    <property type="entry name" value="FCD"/>
    <property type="match status" value="1"/>
</dbReference>
<proteinExistence type="predicted"/>
<dbReference type="Gene3D" id="1.10.10.10">
    <property type="entry name" value="Winged helix-like DNA-binding domain superfamily/Winged helix DNA-binding domain"/>
    <property type="match status" value="1"/>
</dbReference>
<dbReference type="SMART" id="SM00345">
    <property type="entry name" value="HTH_GNTR"/>
    <property type="match status" value="1"/>
</dbReference>
<dbReference type="Proteomes" id="UP000237655">
    <property type="component" value="Chromosome"/>
</dbReference>
<dbReference type="Pfam" id="PF00392">
    <property type="entry name" value="GntR"/>
    <property type="match status" value="1"/>
</dbReference>
<dbReference type="InterPro" id="IPR000524">
    <property type="entry name" value="Tscrpt_reg_HTH_GntR"/>
</dbReference>
<dbReference type="PRINTS" id="PR00035">
    <property type="entry name" value="HTHGNTR"/>
</dbReference>
<keyword evidence="3" id="KW-0804">Transcription</keyword>
<keyword evidence="1" id="KW-0805">Transcription regulation</keyword>
<evidence type="ECO:0000313" key="6">
    <source>
        <dbReference type="Proteomes" id="UP000237655"/>
    </source>
</evidence>
<gene>
    <name evidence="5" type="ORF">C6Y53_10885</name>
</gene>
<keyword evidence="2" id="KW-0238">DNA-binding</keyword>
<evidence type="ECO:0000256" key="1">
    <source>
        <dbReference type="ARBA" id="ARBA00023015"/>
    </source>
</evidence>
<dbReference type="CDD" id="cd07377">
    <property type="entry name" value="WHTH_GntR"/>
    <property type="match status" value="1"/>
</dbReference>
<evidence type="ECO:0000256" key="2">
    <source>
        <dbReference type="ARBA" id="ARBA00023125"/>
    </source>
</evidence>
<dbReference type="InterPro" id="IPR011711">
    <property type="entry name" value="GntR_C"/>
</dbReference>
<dbReference type="Gene3D" id="1.20.120.530">
    <property type="entry name" value="GntR ligand-binding domain-like"/>
    <property type="match status" value="1"/>
</dbReference>
<dbReference type="SUPFAM" id="SSF46785">
    <property type="entry name" value="Winged helix' DNA-binding domain"/>
    <property type="match status" value="1"/>
</dbReference>
<dbReference type="PANTHER" id="PTHR43537:SF5">
    <property type="entry name" value="UXU OPERON TRANSCRIPTIONAL REGULATOR"/>
    <property type="match status" value="1"/>
</dbReference>
<organism evidence="5 6">
    <name type="scientific">Pukyongiella litopenaei</name>
    <dbReference type="NCBI Taxonomy" id="2605946"/>
    <lineage>
        <taxon>Bacteria</taxon>
        <taxon>Pseudomonadati</taxon>
        <taxon>Pseudomonadota</taxon>
        <taxon>Alphaproteobacteria</taxon>
        <taxon>Rhodobacterales</taxon>
        <taxon>Paracoccaceae</taxon>
        <taxon>Pukyongiella</taxon>
    </lineage>
</organism>